<dbReference type="InterPro" id="IPR052337">
    <property type="entry name" value="SAT4-like"/>
</dbReference>
<name>M3CE48_SPHMS</name>
<feature type="region of interest" description="Disordered" evidence="6">
    <location>
        <begin position="336"/>
        <end position="363"/>
    </location>
</feature>
<accession>M3CE48</accession>
<protein>
    <recommendedName>
        <fullName evidence="8">Rhodopsin domain-containing protein</fullName>
    </recommendedName>
</protein>
<dbReference type="PANTHER" id="PTHR33048:SF47">
    <property type="entry name" value="INTEGRAL MEMBRANE PROTEIN-RELATED"/>
    <property type="match status" value="1"/>
</dbReference>
<dbReference type="eggNOG" id="ENOG502S025">
    <property type="taxonomic scope" value="Eukaryota"/>
</dbReference>
<dbReference type="HOGENOM" id="CLU_028200_0_2_1"/>
<feature type="compositionally biased region" description="Acidic residues" evidence="6">
    <location>
        <begin position="354"/>
        <end position="363"/>
    </location>
</feature>
<evidence type="ECO:0000313" key="10">
    <source>
        <dbReference type="Proteomes" id="UP000016931"/>
    </source>
</evidence>
<evidence type="ECO:0000259" key="8">
    <source>
        <dbReference type="Pfam" id="PF20684"/>
    </source>
</evidence>
<dbReference type="GO" id="GO:0016020">
    <property type="term" value="C:membrane"/>
    <property type="evidence" value="ECO:0007669"/>
    <property type="project" value="UniProtKB-SubCell"/>
</dbReference>
<evidence type="ECO:0000256" key="2">
    <source>
        <dbReference type="ARBA" id="ARBA00022692"/>
    </source>
</evidence>
<reference evidence="9 10" key="1">
    <citation type="journal article" date="2012" name="PLoS Pathog.">
        <title>Diverse lifestyles and strategies of plant pathogenesis encoded in the genomes of eighteen Dothideomycetes fungi.</title>
        <authorList>
            <person name="Ohm R.A."/>
            <person name="Feau N."/>
            <person name="Henrissat B."/>
            <person name="Schoch C.L."/>
            <person name="Horwitz B.A."/>
            <person name="Barry K.W."/>
            <person name="Condon B.J."/>
            <person name="Copeland A.C."/>
            <person name="Dhillon B."/>
            <person name="Glaser F."/>
            <person name="Hesse C.N."/>
            <person name="Kosti I."/>
            <person name="LaButti K."/>
            <person name="Lindquist E.A."/>
            <person name="Lucas S."/>
            <person name="Salamov A.A."/>
            <person name="Bradshaw R.E."/>
            <person name="Ciuffetti L."/>
            <person name="Hamelin R.C."/>
            <person name="Kema G.H.J."/>
            <person name="Lawrence C."/>
            <person name="Scott J.A."/>
            <person name="Spatafora J.W."/>
            <person name="Turgeon B.G."/>
            <person name="de Wit P.J.G.M."/>
            <person name="Zhong S."/>
            <person name="Goodwin S.B."/>
            <person name="Grigoriev I.V."/>
        </authorList>
    </citation>
    <scope>NUCLEOTIDE SEQUENCE [LARGE SCALE GENOMIC DNA]</scope>
    <source>
        <strain evidence="9 10">SO2202</strain>
    </source>
</reference>
<dbReference type="AlphaFoldDB" id="M3CE48"/>
<dbReference type="Pfam" id="PF20684">
    <property type="entry name" value="Fung_rhodopsin"/>
    <property type="match status" value="1"/>
</dbReference>
<dbReference type="InterPro" id="IPR049326">
    <property type="entry name" value="Rhodopsin_dom_fungi"/>
</dbReference>
<gene>
    <name evidence="9" type="ORF">SEPMUDRAFT_48037</name>
</gene>
<feature type="transmembrane region" description="Helical" evidence="7">
    <location>
        <begin position="12"/>
        <end position="35"/>
    </location>
</feature>
<evidence type="ECO:0000256" key="7">
    <source>
        <dbReference type="SAM" id="Phobius"/>
    </source>
</evidence>
<keyword evidence="2 7" id="KW-0812">Transmembrane</keyword>
<evidence type="ECO:0000313" key="9">
    <source>
        <dbReference type="EMBL" id="EMF11316.1"/>
    </source>
</evidence>
<dbReference type="GeneID" id="27906187"/>
<dbReference type="EMBL" id="KB456266">
    <property type="protein sequence ID" value="EMF11316.1"/>
    <property type="molecule type" value="Genomic_DNA"/>
</dbReference>
<evidence type="ECO:0000256" key="5">
    <source>
        <dbReference type="ARBA" id="ARBA00038359"/>
    </source>
</evidence>
<feature type="transmembrane region" description="Helical" evidence="7">
    <location>
        <begin position="128"/>
        <end position="149"/>
    </location>
</feature>
<evidence type="ECO:0000256" key="3">
    <source>
        <dbReference type="ARBA" id="ARBA00022989"/>
    </source>
</evidence>
<keyword evidence="3 7" id="KW-1133">Transmembrane helix</keyword>
<organism evidence="9 10">
    <name type="scientific">Sphaerulina musiva (strain SO2202)</name>
    <name type="common">Poplar stem canker fungus</name>
    <name type="synonym">Septoria musiva</name>
    <dbReference type="NCBI Taxonomy" id="692275"/>
    <lineage>
        <taxon>Eukaryota</taxon>
        <taxon>Fungi</taxon>
        <taxon>Dikarya</taxon>
        <taxon>Ascomycota</taxon>
        <taxon>Pezizomycotina</taxon>
        <taxon>Dothideomycetes</taxon>
        <taxon>Dothideomycetidae</taxon>
        <taxon>Mycosphaerellales</taxon>
        <taxon>Mycosphaerellaceae</taxon>
        <taxon>Sphaerulina</taxon>
    </lineage>
</organism>
<feature type="transmembrane region" description="Helical" evidence="7">
    <location>
        <begin position="47"/>
        <end position="72"/>
    </location>
</feature>
<proteinExistence type="inferred from homology"/>
<dbReference type="OrthoDB" id="444631at2759"/>
<feature type="transmembrane region" description="Helical" evidence="7">
    <location>
        <begin position="92"/>
        <end position="116"/>
    </location>
</feature>
<feature type="domain" description="Rhodopsin" evidence="8">
    <location>
        <begin position="31"/>
        <end position="270"/>
    </location>
</feature>
<keyword evidence="4 7" id="KW-0472">Membrane</keyword>
<sequence length="363" mass="40075">MAAAVGGHSSGTAVVVSTILFCSLAGLLTIARLYTRMRVTNSVGVDDYLIILAVLLTVCMTLVHADGLAVSHGMGRHFASLSHWHMEGSLKWFWTSAWIYALALGTVKMSILFQYLRFFTVKKWRIACYVTMALNTGVTIYGVVVTIFLCKPVSAFWSLPSNGTCLNRLAVGYSMAGLNIFTDICTTILPIAPLNALPFPKRQKLILMMLFCLGGLTCILSILRLPAIYIMSKTSDVSWDNPKAAIWSAMEVYAGIICSCIPTLKGLMSRLFPSLSFDQSYYNTRSGVRLDAHEIRSHGVRESTNFSHLRRASLYPPEKSPRPPALELHAHPLPVYHQPKSPISPSCASYCPSQDEDEDFPEP</sequence>
<evidence type="ECO:0000256" key="1">
    <source>
        <dbReference type="ARBA" id="ARBA00004141"/>
    </source>
</evidence>
<dbReference type="RefSeq" id="XP_016759437.1">
    <property type="nucleotide sequence ID" value="XM_016909050.1"/>
</dbReference>
<feature type="transmembrane region" description="Helical" evidence="7">
    <location>
        <begin position="169"/>
        <end position="193"/>
    </location>
</feature>
<evidence type="ECO:0000256" key="4">
    <source>
        <dbReference type="ARBA" id="ARBA00023136"/>
    </source>
</evidence>
<dbReference type="STRING" id="692275.M3CE48"/>
<dbReference type="OMA" id="RFRLACY"/>
<comment type="subcellular location">
    <subcellularLocation>
        <location evidence="1">Membrane</location>
        <topology evidence="1">Multi-pass membrane protein</topology>
    </subcellularLocation>
</comment>
<keyword evidence="10" id="KW-1185">Reference proteome</keyword>
<evidence type="ECO:0000256" key="6">
    <source>
        <dbReference type="SAM" id="MobiDB-lite"/>
    </source>
</evidence>
<feature type="transmembrane region" description="Helical" evidence="7">
    <location>
        <begin position="205"/>
        <end position="232"/>
    </location>
</feature>
<dbReference type="Proteomes" id="UP000016931">
    <property type="component" value="Unassembled WGS sequence"/>
</dbReference>
<comment type="similarity">
    <text evidence="5">Belongs to the SAT4 family.</text>
</comment>
<dbReference type="PANTHER" id="PTHR33048">
    <property type="entry name" value="PTH11-LIKE INTEGRAL MEMBRANE PROTEIN (AFU_ORTHOLOGUE AFUA_5G11245)"/>
    <property type="match status" value="1"/>
</dbReference>